<dbReference type="GO" id="GO:0008270">
    <property type="term" value="F:zinc ion binding"/>
    <property type="evidence" value="ECO:0007669"/>
    <property type="project" value="UniProtKB-KW"/>
</dbReference>
<dbReference type="InterPro" id="IPR018517">
    <property type="entry name" value="tRNA_hU_synthase_CS"/>
</dbReference>
<proteinExistence type="inferred from homology"/>
<keyword evidence="11" id="KW-0819">tRNA processing</keyword>
<evidence type="ECO:0000256" key="1">
    <source>
        <dbReference type="ARBA" id="ARBA00001917"/>
    </source>
</evidence>
<evidence type="ECO:0000256" key="23">
    <source>
        <dbReference type="ARBA" id="ARBA00048342"/>
    </source>
</evidence>
<evidence type="ECO:0000256" key="2">
    <source>
        <dbReference type="ARBA" id="ARBA00004123"/>
    </source>
</evidence>
<organism evidence="28 29">
    <name type="scientific">Sordaria brevicollis</name>
    <dbReference type="NCBI Taxonomy" id="83679"/>
    <lineage>
        <taxon>Eukaryota</taxon>
        <taxon>Fungi</taxon>
        <taxon>Dikarya</taxon>
        <taxon>Ascomycota</taxon>
        <taxon>Pezizomycotina</taxon>
        <taxon>Sordariomycetes</taxon>
        <taxon>Sordariomycetidae</taxon>
        <taxon>Sordariales</taxon>
        <taxon>Sordariaceae</taxon>
        <taxon>Sordaria</taxon>
    </lineage>
</organism>
<evidence type="ECO:0000256" key="22">
    <source>
        <dbReference type="ARBA" id="ARBA00048266"/>
    </source>
</evidence>
<comment type="subcellular location">
    <subcellularLocation>
        <location evidence="3">Cytoplasm</location>
    </subcellularLocation>
    <subcellularLocation>
        <location evidence="2">Nucleus</location>
    </subcellularLocation>
</comment>
<evidence type="ECO:0000256" key="20">
    <source>
        <dbReference type="ARBA" id="ARBA00031322"/>
    </source>
</evidence>
<keyword evidence="14" id="KW-0863">Zinc-finger</keyword>
<dbReference type="GO" id="GO:0102265">
    <property type="term" value="F:tRNA-dihydrouridine47 synthase activity"/>
    <property type="evidence" value="ECO:0007669"/>
    <property type="project" value="UniProtKB-EC"/>
</dbReference>
<dbReference type="FunFam" id="3.20.20.70:FF:000145">
    <property type="entry name" value="tRNA-dihydrouridine(47) synthase [NAD(P)(+)]"/>
    <property type="match status" value="1"/>
</dbReference>
<reference evidence="28" key="2">
    <citation type="submission" date="2023-07" db="EMBL/GenBank/DDBJ databases">
        <authorList>
            <consortium name="Lawrence Berkeley National Laboratory"/>
            <person name="Haridas S."/>
            <person name="Hensen N."/>
            <person name="Bonometti L."/>
            <person name="Westerberg I."/>
            <person name="Brannstrom I.O."/>
            <person name="Guillou S."/>
            <person name="Cros-Aarteil S."/>
            <person name="Calhoun S."/>
            <person name="Kuo A."/>
            <person name="Mondo S."/>
            <person name="Pangilinan J."/>
            <person name="Riley R."/>
            <person name="LaButti K."/>
            <person name="Andreopoulos B."/>
            <person name="Lipzen A."/>
            <person name="Chen C."/>
            <person name="Yanf M."/>
            <person name="Daum C."/>
            <person name="Ng V."/>
            <person name="Clum A."/>
            <person name="Steindorff A."/>
            <person name="Ohm R."/>
            <person name="Martin F."/>
            <person name="Silar P."/>
            <person name="Natvig D."/>
            <person name="Lalanne C."/>
            <person name="Gautier V."/>
            <person name="Ament-velasquez S.L."/>
            <person name="Kruys A."/>
            <person name="Hutchinson M.I."/>
            <person name="Powell A.J."/>
            <person name="Barry K."/>
            <person name="Miller A.N."/>
            <person name="Grigoriev I.V."/>
            <person name="Debuchy R."/>
            <person name="Gladieux P."/>
            <person name="Thoren M.H."/>
            <person name="Johannesson H."/>
        </authorList>
    </citation>
    <scope>NUCLEOTIDE SEQUENCE</scope>
    <source>
        <strain evidence="28">FGSC 1904</strain>
    </source>
</reference>
<keyword evidence="10" id="KW-0507">mRNA processing</keyword>
<dbReference type="InterPro" id="IPR013785">
    <property type="entry name" value="Aldolase_TIM"/>
</dbReference>
<feature type="compositionally biased region" description="Basic and acidic residues" evidence="26">
    <location>
        <begin position="133"/>
        <end position="158"/>
    </location>
</feature>
<dbReference type="EC" id="1.3.1.89" evidence="5"/>
<evidence type="ECO:0000256" key="14">
    <source>
        <dbReference type="ARBA" id="ARBA00022771"/>
    </source>
</evidence>
<evidence type="ECO:0000256" key="17">
    <source>
        <dbReference type="ARBA" id="ARBA00023002"/>
    </source>
</evidence>
<keyword evidence="12" id="KW-0479">Metal-binding</keyword>
<accession>A0AAE0U9X4</accession>
<evidence type="ECO:0000256" key="26">
    <source>
        <dbReference type="SAM" id="MobiDB-lite"/>
    </source>
</evidence>
<reference evidence="28" key="1">
    <citation type="journal article" date="2023" name="Mol. Phylogenet. Evol.">
        <title>Genome-scale phylogeny and comparative genomics of the fungal order Sordariales.</title>
        <authorList>
            <person name="Hensen N."/>
            <person name="Bonometti L."/>
            <person name="Westerberg I."/>
            <person name="Brannstrom I.O."/>
            <person name="Guillou S."/>
            <person name="Cros-Aarteil S."/>
            <person name="Calhoun S."/>
            <person name="Haridas S."/>
            <person name="Kuo A."/>
            <person name="Mondo S."/>
            <person name="Pangilinan J."/>
            <person name="Riley R."/>
            <person name="LaButti K."/>
            <person name="Andreopoulos B."/>
            <person name="Lipzen A."/>
            <person name="Chen C."/>
            <person name="Yan M."/>
            <person name="Daum C."/>
            <person name="Ng V."/>
            <person name="Clum A."/>
            <person name="Steindorff A."/>
            <person name="Ohm R.A."/>
            <person name="Martin F."/>
            <person name="Silar P."/>
            <person name="Natvig D.O."/>
            <person name="Lalanne C."/>
            <person name="Gautier V."/>
            <person name="Ament-Velasquez S.L."/>
            <person name="Kruys A."/>
            <person name="Hutchinson M.I."/>
            <person name="Powell A.J."/>
            <person name="Barry K."/>
            <person name="Miller A.N."/>
            <person name="Grigoriev I.V."/>
            <person name="Debuchy R."/>
            <person name="Gladieux P."/>
            <person name="Hiltunen Thoren M."/>
            <person name="Johannesson H."/>
        </authorList>
    </citation>
    <scope>NUCLEOTIDE SEQUENCE</scope>
    <source>
        <strain evidence="28">FGSC 1904</strain>
    </source>
</reference>
<feature type="domain" description="DUS-like FMN-binding" evidence="27">
    <location>
        <begin position="650"/>
        <end position="700"/>
    </location>
</feature>
<comment type="catalytic activity">
    <reaction evidence="24">
        <text>a 5,6-dihydrouridine in mRNA + NADP(+) = a uridine in mRNA + NADPH + H(+)</text>
        <dbReference type="Rhea" id="RHEA:69855"/>
        <dbReference type="Rhea" id="RHEA-COMP:14658"/>
        <dbReference type="Rhea" id="RHEA-COMP:17789"/>
        <dbReference type="ChEBI" id="CHEBI:15378"/>
        <dbReference type="ChEBI" id="CHEBI:57783"/>
        <dbReference type="ChEBI" id="CHEBI:58349"/>
        <dbReference type="ChEBI" id="CHEBI:65315"/>
        <dbReference type="ChEBI" id="CHEBI:74443"/>
    </reaction>
    <physiologicalReaction direction="right-to-left" evidence="24">
        <dbReference type="Rhea" id="RHEA:69857"/>
    </physiologicalReaction>
</comment>
<feature type="region of interest" description="Disordered" evidence="26">
    <location>
        <begin position="171"/>
        <end position="205"/>
    </location>
</feature>
<keyword evidence="8" id="KW-0285">Flavoprotein</keyword>
<gene>
    <name evidence="28" type="ORF">B0T20DRAFT_417671</name>
</gene>
<keyword evidence="15" id="KW-0862">Zinc</keyword>
<protein>
    <recommendedName>
        <fullName evidence="6">tRNA-dihydrouridine(47) synthase [NAD(P)(+)]</fullName>
        <ecNumber evidence="5">1.3.1.89</ecNumber>
    </recommendedName>
    <alternativeName>
        <fullName evidence="20">tRNA-dihydrouridine synthase 3</fullName>
    </alternativeName>
</protein>
<evidence type="ECO:0000313" key="29">
    <source>
        <dbReference type="Proteomes" id="UP001281003"/>
    </source>
</evidence>
<comment type="catalytic activity">
    <reaction evidence="23">
        <text>a 5,6-dihydrouridine in mRNA + NAD(+) = a uridine in mRNA + NADH + H(+)</text>
        <dbReference type="Rhea" id="RHEA:69851"/>
        <dbReference type="Rhea" id="RHEA-COMP:14658"/>
        <dbReference type="Rhea" id="RHEA-COMP:17789"/>
        <dbReference type="ChEBI" id="CHEBI:15378"/>
        <dbReference type="ChEBI" id="CHEBI:57540"/>
        <dbReference type="ChEBI" id="CHEBI:57945"/>
        <dbReference type="ChEBI" id="CHEBI:65315"/>
        <dbReference type="ChEBI" id="CHEBI:74443"/>
    </reaction>
    <physiologicalReaction direction="right-to-left" evidence="23">
        <dbReference type="Rhea" id="RHEA:69853"/>
    </physiologicalReaction>
</comment>
<dbReference type="Pfam" id="PF25585">
    <property type="entry name" value="zf-CCCH_DUS3L"/>
    <property type="match status" value="1"/>
</dbReference>
<dbReference type="GO" id="GO:0005634">
    <property type="term" value="C:nucleus"/>
    <property type="evidence" value="ECO:0007669"/>
    <property type="project" value="UniProtKB-SubCell"/>
</dbReference>
<dbReference type="PANTHER" id="PTHR45846:SF1">
    <property type="entry name" value="TRNA-DIHYDROURIDINE(47) SYNTHASE [NAD(P)(+)]-LIKE"/>
    <property type="match status" value="1"/>
</dbReference>
<feature type="domain" description="DUS-like FMN-binding" evidence="27">
    <location>
        <begin position="406"/>
        <end position="615"/>
    </location>
</feature>
<evidence type="ECO:0000256" key="7">
    <source>
        <dbReference type="ARBA" id="ARBA00022490"/>
    </source>
</evidence>
<feature type="compositionally biased region" description="Basic and acidic residues" evidence="26">
    <location>
        <begin position="101"/>
        <end position="110"/>
    </location>
</feature>
<keyword evidence="13" id="KW-0677">Repeat</keyword>
<evidence type="ECO:0000256" key="24">
    <source>
        <dbReference type="ARBA" id="ARBA00049447"/>
    </source>
</evidence>
<evidence type="ECO:0000256" key="5">
    <source>
        <dbReference type="ARBA" id="ARBA00012376"/>
    </source>
</evidence>
<evidence type="ECO:0000256" key="3">
    <source>
        <dbReference type="ARBA" id="ARBA00004496"/>
    </source>
</evidence>
<evidence type="ECO:0000313" key="28">
    <source>
        <dbReference type="EMBL" id="KAK3396411.1"/>
    </source>
</evidence>
<dbReference type="InterPro" id="IPR035587">
    <property type="entry name" value="DUS-like_FMN-bd"/>
</dbReference>
<evidence type="ECO:0000256" key="12">
    <source>
        <dbReference type="ARBA" id="ARBA00022723"/>
    </source>
</evidence>
<keyword evidence="7" id="KW-0963">Cytoplasm</keyword>
<evidence type="ECO:0000256" key="16">
    <source>
        <dbReference type="ARBA" id="ARBA00022857"/>
    </source>
</evidence>
<feature type="region of interest" description="Disordered" evidence="26">
    <location>
        <begin position="80"/>
        <end position="158"/>
    </location>
</feature>
<dbReference type="Gene3D" id="3.20.20.70">
    <property type="entry name" value="Aldolase class I"/>
    <property type="match status" value="1"/>
</dbReference>
<evidence type="ECO:0000256" key="21">
    <source>
        <dbReference type="ARBA" id="ARBA00045934"/>
    </source>
</evidence>
<sequence>MQFQNSKVAAARVGTCHGSRERARGCNAIFTSRPAIHFVSPVSPIRPDYQPGLDHLCRAGSQSFGYSFPPHFLFPKMESQETAKRPIEEPTEAVALQDAEPATKRVKLDDAAPAPQVQEEPSKPQPEAQPQTENEKPKEQRQDDRDKRRGIAPIKKEYLVVPPSQVAKTAEVVDDDAAEGRTAPDVEAATGKEGKKKRPKGQNKEREFGIFADAQRLCNSVAWTPEFSPRHCKHGDRCNALHDIRKYLKEGRRPDLKVFGGKCPVWETHGKCSSGWRCLFVESHMKEIEHEDGRKELVLTEDPTKIKPETTPSVPPEEESMDARAGVYNVVPPAVKLALSRKKIQHEKSDQYLKWMAKDSELARIHYHKQKDDDDVAKDYAAQYVEPPLKPSEKRRIYFGRETPVLAPLTTQGNLPFRRLCVELGAEITYSEMALGLPLLQGQKADWTLMRAHESEITPPRYTPTGIVDPAYDNAKDLKFGVQITANAPWIAIKSAETLARYLPHLRAIDLNCGCPIDMVYKSGAGSALLDAPSKLERMIRGMNTVSGDVPITAKIRMGVRDDRLTAQKLVERLALGAPDIRAVSGAPGCAAVTLHGRTRQQRYTKAADWGYIAECAALVKSFNETKDSLQDTIREADESTLPNGGHMYFVGNGDCYSHVDYFNHVDNAGVDSVMIGRGAIIKPWIFEEISAGQYLDKSATERLAYVEKFAKYGMEAWGSDELGLNYTRRFLLEFLSFFHRYVPIGLLEYLPPAMNDRPPAYKGRNELETLLASKNYLDWIKISEMFLGPAPPNFKFQPKHKSNAYESIEAEG</sequence>
<keyword evidence="18" id="KW-0520">NAD</keyword>
<dbReference type="AlphaFoldDB" id="A0AAE0U9X4"/>
<comment type="function">
    <text evidence="21">Catalyzes the synthesis of dihydrouridine, a modified base found in the D-loop of most tRNAs. Specifically modifies U47 in cytoplasmic tRNAs. Catalyzes the synthesis of dihydrouridine in some mRNAs, thereby affecting their translation.</text>
</comment>
<evidence type="ECO:0000256" key="11">
    <source>
        <dbReference type="ARBA" id="ARBA00022694"/>
    </source>
</evidence>
<keyword evidence="16" id="KW-0521">NADP</keyword>
<evidence type="ECO:0000256" key="9">
    <source>
        <dbReference type="ARBA" id="ARBA00022643"/>
    </source>
</evidence>
<name>A0AAE0U9X4_SORBR</name>
<comment type="similarity">
    <text evidence="4">Belongs to the Dus family. Dus3 subfamily.</text>
</comment>
<keyword evidence="29" id="KW-1185">Reference proteome</keyword>
<comment type="catalytic activity">
    <reaction evidence="25">
        <text>5,6-dihydrouridine(47) in tRNA + NADP(+) = uridine(47) in tRNA + NADPH + H(+)</text>
        <dbReference type="Rhea" id="RHEA:53360"/>
        <dbReference type="Rhea" id="RHEA-COMP:13539"/>
        <dbReference type="Rhea" id="RHEA-COMP:13540"/>
        <dbReference type="ChEBI" id="CHEBI:15378"/>
        <dbReference type="ChEBI" id="CHEBI:57783"/>
        <dbReference type="ChEBI" id="CHEBI:58349"/>
        <dbReference type="ChEBI" id="CHEBI:65315"/>
        <dbReference type="ChEBI" id="CHEBI:74443"/>
        <dbReference type="EC" id="1.3.1.89"/>
    </reaction>
    <physiologicalReaction direction="right-to-left" evidence="25">
        <dbReference type="Rhea" id="RHEA:53362"/>
    </physiologicalReaction>
</comment>
<evidence type="ECO:0000256" key="8">
    <source>
        <dbReference type="ARBA" id="ARBA00022630"/>
    </source>
</evidence>
<evidence type="ECO:0000256" key="25">
    <source>
        <dbReference type="ARBA" id="ARBA00049513"/>
    </source>
</evidence>
<evidence type="ECO:0000256" key="18">
    <source>
        <dbReference type="ARBA" id="ARBA00023027"/>
    </source>
</evidence>
<evidence type="ECO:0000256" key="6">
    <source>
        <dbReference type="ARBA" id="ARBA00022143"/>
    </source>
</evidence>
<dbReference type="GO" id="GO:0050660">
    <property type="term" value="F:flavin adenine dinucleotide binding"/>
    <property type="evidence" value="ECO:0007669"/>
    <property type="project" value="InterPro"/>
</dbReference>
<dbReference type="PROSITE" id="PS01136">
    <property type="entry name" value="UPF0034"/>
    <property type="match status" value="1"/>
</dbReference>
<dbReference type="EMBL" id="JAUTDP010000009">
    <property type="protein sequence ID" value="KAK3396411.1"/>
    <property type="molecule type" value="Genomic_DNA"/>
</dbReference>
<dbReference type="GO" id="GO:0003723">
    <property type="term" value="F:RNA binding"/>
    <property type="evidence" value="ECO:0007669"/>
    <property type="project" value="TreeGrafter"/>
</dbReference>
<comment type="catalytic activity">
    <reaction evidence="22">
        <text>5,6-dihydrouridine(47) in tRNA + NAD(+) = uridine(47) in tRNA + NADH + H(+)</text>
        <dbReference type="Rhea" id="RHEA:53364"/>
        <dbReference type="Rhea" id="RHEA-COMP:13539"/>
        <dbReference type="Rhea" id="RHEA-COMP:13540"/>
        <dbReference type="ChEBI" id="CHEBI:15378"/>
        <dbReference type="ChEBI" id="CHEBI:57540"/>
        <dbReference type="ChEBI" id="CHEBI:57945"/>
        <dbReference type="ChEBI" id="CHEBI:65315"/>
        <dbReference type="ChEBI" id="CHEBI:74443"/>
        <dbReference type="EC" id="1.3.1.89"/>
    </reaction>
    <physiologicalReaction direction="right-to-left" evidence="22">
        <dbReference type="Rhea" id="RHEA:53366"/>
    </physiologicalReaction>
</comment>
<evidence type="ECO:0000256" key="4">
    <source>
        <dbReference type="ARBA" id="ARBA00005451"/>
    </source>
</evidence>
<evidence type="ECO:0000259" key="27">
    <source>
        <dbReference type="Pfam" id="PF01207"/>
    </source>
</evidence>
<dbReference type="GO" id="GO:0005737">
    <property type="term" value="C:cytoplasm"/>
    <property type="evidence" value="ECO:0007669"/>
    <property type="project" value="UniProtKB-SubCell"/>
</dbReference>
<dbReference type="GO" id="GO:0006397">
    <property type="term" value="P:mRNA processing"/>
    <property type="evidence" value="ECO:0007669"/>
    <property type="project" value="UniProtKB-KW"/>
</dbReference>
<comment type="caution">
    <text evidence="28">The sequence shown here is derived from an EMBL/GenBank/DDBJ whole genome shotgun (WGS) entry which is preliminary data.</text>
</comment>
<keyword evidence="9" id="KW-0288">FMN</keyword>
<dbReference type="Pfam" id="PF01207">
    <property type="entry name" value="Dus"/>
    <property type="match status" value="2"/>
</dbReference>
<dbReference type="CDD" id="cd02801">
    <property type="entry name" value="DUS_like_FMN"/>
    <property type="match status" value="1"/>
</dbReference>
<keyword evidence="17" id="KW-0560">Oxidoreductase</keyword>
<evidence type="ECO:0000256" key="19">
    <source>
        <dbReference type="ARBA" id="ARBA00023242"/>
    </source>
</evidence>
<evidence type="ECO:0000256" key="15">
    <source>
        <dbReference type="ARBA" id="ARBA00022833"/>
    </source>
</evidence>
<evidence type="ECO:0000256" key="13">
    <source>
        <dbReference type="ARBA" id="ARBA00022737"/>
    </source>
</evidence>
<evidence type="ECO:0000256" key="10">
    <source>
        <dbReference type="ARBA" id="ARBA00022664"/>
    </source>
</evidence>
<comment type="cofactor">
    <cofactor evidence="1">
        <name>FMN</name>
        <dbReference type="ChEBI" id="CHEBI:58210"/>
    </cofactor>
</comment>
<keyword evidence="19" id="KW-0539">Nucleus</keyword>
<dbReference type="SUPFAM" id="SSF51395">
    <property type="entry name" value="FMN-linked oxidoreductases"/>
    <property type="match status" value="1"/>
</dbReference>
<dbReference type="PANTHER" id="PTHR45846">
    <property type="entry name" value="TRNA-DIHYDROURIDINE(47) SYNTHASE [NAD(P)(+)]-LIKE"/>
    <property type="match status" value="1"/>
</dbReference>
<dbReference type="Proteomes" id="UP001281003">
    <property type="component" value="Unassembled WGS sequence"/>
</dbReference>